<dbReference type="EMBL" id="JAYMYQ010000004">
    <property type="protein sequence ID" value="KAK7337092.1"/>
    <property type="molecule type" value="Genomic_DNA"/>
</dbReference>
<evidence type="ECO:0000313" key="1">
    <source>
        <dbReference type="EMBL" id="KAK7337092.1"/>
    </source>
</evidence>
<proteinExistence type="predicted"/>
<evidence type="ECO:0000313" key="2">
    <source>
        <dbReference type="Proteomes" id="UP001367508"/>
    </source>
</evidence>
<protein>
    <submittedName>
        <fullName evidence="1">Uncharacterized protein</fullName>
    </submittedName>
</protein>
<keyword evidence="2" id="KW-1185">Reference proteome</keyword>
<organism evidence="1 2">
    <name type="scientific">Canavalia gladiata</name>
    <name type="common">Sword bean</name>
    <name type="synonym">Dolichos gladiatus</name>
    <dbReference type="NCBI Taxonomy" id="3824"/>
    <lineage>
        <taxon>Eukaryota</taxon>
        <taxon>Viridiplantae</taxon>
        <taxon>Streptophyta</taxon>
        <taxon>Embryophyta</taxon>
        <taxon>Tracheophyta</taxon>
        <taxon>Spermatophyta</taxon>
        <taxon>Magnoliopsida</taxon>
        <taxon>eudicotyledons</taxon>
        <taxon>Gunneridae</taxon>
        <taxon>Pentapetalae</taxon>
        <taxon>rosids</taxon>
        <taxon>fabids</taxon>
        <taxon>Fabales</taxon>
        <taxon>Fabaceae</taxon>
        <taxon>Papilionoideae</taxon>
        <taxon>50 kb inversion clade</taxon>
        <taxon>NPAAA clade</taxon>
        <taxon>indigoferoid/millettioid clade</taxon>
        <taxon>Phaseoleae</taxon>
        <taxon>Canavalia</taxon>
    </lineage>
</organism>
<reference evidence="1 2" key="1">
    <citation type="submission" date="2024-01" db="EMBL/GenBank/DDBJ databases">
        <title>The genomes of 5 underutilized Papilionoideae crops provide insights into root nodulation and disease resistanc.</title>
        <authorList>
            <person name="Jiang F."/>
        </authorList>
    </citation>
    <scope>NUCLEOTIDE SEQUENCE [LARGE SCALE GENOMIC DNA]</scope>
    <source>
        <strain evidence="1">LVBAO_FW01</strain>
        <tissue evidence="1">Leaves</tissue>
    </source>
</reference>
<name>A0AAN9LJD3_CANGL</name>
<comment type="caution">
    <text evidence="1">The sequence shown here is derived from an EMBL/GenBank/DDBJ whole genome shotgun (WGS) entry which is preliminary data.</text>
</comment>
<sequence length="76" mass="8402">MRLQRKQSVNWSNYDVGAASRLSLFHNPHPPSPIPSLPLCPPLLFSASPLPSLRQPCSSHFRHPLLLTSPLIPLNG</sequence>
<accession>A0AAN9LJD3</accession>
<dbReference type="Proteomes" id="UP001367508">
    <property type="component" value="Unassembled WGS sequence"/>
</dbReference>
<gene>
    <name evidence="1" type="ORF">VNO77_17651</name>
</gene>
<dbReference type="AlphaFoldDB" id="A0AAN9LJD3"/>